<feature type="compositionally biased region" description="Acidic residues" evidence="16">
    <location>
        <begin position="534"/>
        <end position="543"/>
    </location>
</feature>
<proteinExistence type="inferred from homology"/>
<dbReference type="SUPFAM" id="SSF47769">
    <property type="entry name" value="SAM/Pointed domain"/>
    <property type="match status" value="1"/>
</dbReference>
<dbReference type="FunFam" id="3.40.50.10330:FF:000001">
    <property type="entry name" value="Diacylglycerol kinase"/>
    <property type="match status" value="1"/>
</dbReference>
<dbReference type="SMART" id="SM00109">
    <property type="entry name" value="C1"/>
    <property type="match status" value="1"/>
</dbReference>
<feature type="region of interest" description="Disordered" evidence="16">
    <location>
        <begin position="524"/>
        <end position="544"/>
    </location>
</feature>
<reference evidence="20" key="1">
    <citation type="submission" date="2021-12" db="EMBL/GenBank/DDBJ databases">
        <authorList>
            <person name="King R."/>
        </authorList>
    </citation>
    <scope>NUCLEOTIDE SEQUENCE</scope>
</reference>
<dbReference type="InterPro" id="IPR001206">
    <property type="entry name" value="Diacylglycerol_kinase_cat_dom"/>
</dbReference>
<dbReference type="Pfam" id="PF07647">
    <property type="entry name" value="SAM_2"/>
    <property type="match status" value="1"/>
</dbReference>
<dbReference type="GO" id="GO:0008270">
    <property type="term" value="F:zinc ion binding"/>
    <property type="evidence" value="ECO:0007669"/>
    <property type="project" value="UniProtKB-KW"/>
</dbReference>
<evidence type="ECO:0000313" key="20">
    <source>
        <dbReference type="EMBL" id="CAH0393516.1"/>
    </source>
</evidence>
<evidence type="ECO:0000256" key="11">
    <source>
        <dbReference type="ARBA" id="ARBA00022771"/>
    </source>
</evidence>
<evidence type="ECO:0000256" key="4">
    <source>
        <dbReference type="ARBA" id="ARBA00009280"/>
    </source>
</evidence>
<dbReference type="EC" id="2.7.1.107" evidence="15"/>
<dbReference type="PANTHER" id="PTHR11255:SF109">
    <property type="entry name" value="DIACYLGLYCEROL KINASE ETA"/>
    <property type="match status" value="1"/>
</dbReference>
<comment type="similarity">
    <text evidence="4 15">Belongs to the eukaryotic diacylglycerol kinase family.</text>
</comment>
<keyword evidence="5" id="KW-0963">Cytoplasm</keyword>
<keyword evidence="14 15" id="KW-0067">ATP-binding</keyword>
<evidence type="ECO:0000256" key="15">
    <source>
        <dbReference type="RuleBase" id="RU361128"/>
    </source>
</evidence>
<evidence type="ECO:0000259" key="17">
    <source>
        <dbReference type="PROSITE" id="PS50081"/>
    </source>
</evidence>
<keyword evidence="11" id="KW-0863">Zinc-finger</keyword>
<dbReference type="InterPro" id="IPR016064">
    <property type="entry name" value="NAD/diacylglycerol_kinase_sf"/>
</dbReference>
<feature type="domain" description="SAM" evidence="18">
    <location>
        <begin position="1387"/>
        <end position="1449"/>
    </location>
</feature>
<keyword evidence="10 15" id="KW-0547">Nucleotide-binding</keyword>
<evidence type="ECO:0000256" key="13">
    <source>
        <dbReference type="ARBA" id="ARBA00022833"/>
    </source>
</evidence>
<dbReference type="GO" id="GO:0005886">
    <property type="term" value="C:plasma membrane"/>
    <property type="evidence" value="ECO:0007669"/>
    <property type="project" value="TreeGrafter"/>
</dbReference>
<dbReference type="PROSITE" id="PS50146">
    <property type="entry name" value="DAGK"/>
    <property type="match status" value="1"/>
</dbReference>
<feature type="compositionally biased region" description="Polar residues" evidence="16">
    <location>
        <begin position="376"/>
        <end position="386"/>
    </location>
</feature>
<evidence type="ECO:0000256" key="6">
    <source>
        <dbReference type="ARBA" id="ARBA00022553"/>
    </source>
</evidence>
<keyword evidence="8" id="KW-0479">Metal-binding</keyword>
<protein>
    <recommendedName>
        <fullName evidence="15">Diacylglycerol kinase</fullName>
        <shortName evidence="15">DAG kinase</shortName>
        <ecNumber evidence="15">2.7.1.107</ecNumber>
    </recommendedName>
</protein>
<dbReference type="InterPro" id="IPR054474">
    <property type="entry name" value="DGKD_4H"/>
</dbReference>
<feature type="region of interest" description="Disordered" evidence="16">
    <location>
        <begin position="376"/>
        <end position="398"/>
    </location>
</feature>
<dbReference type="InterPro" id="IPR001660">
    <property type="entry name" value="SAM"/>
</dbReference>
<dbReference type="SUPFAM" id="SSF111331">
    <property type="entry name" value="NAD kinase/diacylglycerol kinase-like"/>
    <property type="match status" value="2"/>
</dbReference>
<dbReference type="Gene3D" id="2.60.200.40">
    <property type="match status" value="1"/>
</dbReference>
<dbReference type="Pfam" id="PF00609">
    <property type="entry name" value="DAGK_acc"/>
    <property type="match status" value="1"/>
</dbReference>
<keyword evidence="12 15" id="KW-0418">Kinase</keyword>
<feature type="compositionally biased region" description="Polar residues" evidence="16">
    <location>
        <begin position="844"/>
        <end position="854"/>
    </location>
</feature>
<gene>
    <name evidence="20" type="ORF">BEMITA_LOCUS11909</name>
</gene>
<evidence type="ECO:0000256" key="16">
    <source>
        <dbReference type="SAM" id="MobiDB-lite"/>
    </source>
</evidence>
<dbReference type="Gene3D" id="3.40.50.10330">
    <property type="entry name" value="Probable inorganic polyphosphate/atp-NAD kinase, domain 1"/>
    <property type="match status" value="1"/>
</dbReference>
<dbReference type="InterPro" id="IPR037607">
    <property type="entry name" value="DGK"/>
</dbReference>
<evidence type="ECO:0000256" key="10">
    <source>
        <dbReference type="ARBA" id="ARBA00022741"/>
    </source>
</evidence>
<dbReference type="PROSITE" id="PS00479">
    <property type="entry name" value="ZF_DAG_PE_1"/>
    <property type="match status" value="1"/>
</dbReference>
<evidence type="ECO:0000256" key="12">
    <source>
        <dbReference type="ARBA" id="ARBA00022777"/>
    </source>
</evidence>
<dbReference type="Pfam" id="PF00130">
    <property type="entry name" value="C1_1"/>
    <property type="match status" value="1"/>
</dbReference>
<dbReference type="GO" id="GO:0005737">
    <property type="term" value="C:cytoplasm"/>
    <property type="evidence" value="ECO:0007669"/>
    <property type="project" value="UniProtKB-SubCell"/>
</dbReference>
<evidence type="ECO:0000256" key="2">
    <source>
        <dbReference type="ARBA" id="ARBA00002064"/>
    </source>
</evidence>
<dbReference type="SMART" id="SM00454">
    <property type="entry name" value="SAM"/>
    <property type="match status" value="1"/>
</dbReference>
<dbReference type="Gene3D" id="3.30.60.20">
    <property type="match status" value="1"/>
</dbReference>
<dbReference type="InterPro" id="IPR017438">
    <property type="entry name" value="ATP-NAD_kinase_N"/>
</dbReference>
<evidence type="ECO:0000256" key="9">
    <source>
        <dbReference type="ARBA" id="ARBA00022737"/>
    </source>
</evidence>
<sequence>MKIHKTCKTKTLDNCKWTTLASIGRDIIEDQYGNILMPHQWIEGNLPVSSKCSVCDKTCGSVLRLQDWRCLWCKLTVHDQCRPGYKDVCMMGPCKISVVPPTAIHSVGIDDSWETIRPREFSPLLVFVNSKSGDNHGVKFLRRFKQLLNPAQVFDLITGGPNLGLRLFRRFDPFRILICSGDGSVGWVLSEIDKLGLHNQCQVGVLPLGTGNDLARVLGWGSSCDDEANLQNLVERYERAGTKVLDRWSVMTFERGITVSTGDKSTSASAKTPNQEDNNIAVIAEYEQTISTHLAKILFSDNPVTVIKAASALCEAVKDFTLRITESSLVQNDDDLSEKCHILKRKLDILLDILHEEQVPNDSSIDKKSNEYLDVNQSEKPFISSNDSKDYNNKPPQDQILQRTNSLKRAVRKLIEPNTKLEEELNHTNMVHTVNSSPEKSNFSRMNSTRAKGRKSLQNNEFTYQINPKLLKDEINYRTTENRDKSLDVNKDHNSPASCLKQEKNLSASCDNNLECLSSVPSVKGRSKSLDYHDNEDEFDDDDSIKFDRVPSALSEEMLSKLNHIDSSETSDDNPETVLSATFSAKSTEVDTTENGRKFADCSFKESRKEINRLSITKRLETDSIDNPADTDELDATLLKQKRCSIAHFIEGHDIGKKSIKCKHERYNRTAKLDSAKGDNLEKAAIIDEAIESEKQCQFHKEDIDRNLVNIINEIDLKLLNSLDLPIELFDKLEKRFDYIMGSQNLSSNKTSTDNLSVGSKSDKPDFLQNQLHFLKVDHQITAGSDSSIESKTPKHRFITVKDAIPNSNGNLTNGSSCDRINESLSLDTNRHSSSSDMAAEVPSKNNLTRSETGPPNAASIIGPTVVINPPSPSLDSRRNSRNNILPEFRRYSYDSCRRLSAASPLTLLHASCPARRISNISLLHPESMESQTASSEKRSRKIKALPIINPLVRLSMWPNVSGTSLISNVLLANADALCAPAVPLMDPDESIMEGYRERVVMNNYFGIGIDAQISLDFHNKREEHPEKCKSRARNYMWYGVLGSKQWLQKTYKNLEQRVQLECDGYRIPLPHLQGIVILNIPSFMGGTNFWGGTKEDEVFIAPAVDDEILEVVAVFGSVQMAASRLINLQHHRIAQCRSVQIIISGDEGVPIQVDGEAWVQPPGMIRIIHKNRIMMLCRNKSLERTLKTWEDTLRHLHRMRSRATSTTMPPAKLNAFTEEELQLLLGFIDSAASLVKCIKLITINNPSLKNELYDLAFNAGVDVENVHPGGRILEGVALRIAFTKLFFTTKQLYDEIHTLHDKFHNLRIQPELESQLTSVLINVELDLKKCHIVCSPLDQQELVYLTPLSPEETKANKTRKGRFRLLFRRSSSSKASNYAIRDPSSWSVNEVCAWLESIQLSEYMEIFQCHDIRGKELLVLSEIDLKKMGITKVGHVIRIQQAVKDVTS</sequence>
<feature type="compositionally biased region" description="Polar residues" evidence="16">
    <location>
        <begin position="828"/>
        <end position="837"/>
    </location>
</feature>
<evidence type="ECO:0000259" key="19">
    <source>
        <dbReference type="PROSITE" id="PS50146"/>
    </source>
</evidence>
<feature type="domain" description="Phorbol-ester/DAG-type" evidence="17">
    <location>
        <begin position="38"/>
        <end position="89"/>
    </location>
</feature>
<evidence type="ECO:0000256" key="1">
    <source>
        <dbReference type="ARBA" id="ARBA00001383"/>
    </source>
</evidence>
<evidence type="ECO:0000259" key="18">
    <source>
        <dbReference type="PROSITE" id="PS50105"/>
    </source>
</evidence>
<keyword evidence="9" id="KW-0677">Repeat</keyword>
<dbReference type="SUPFAM" id="SSF57889">
    <property type="entry name" value="Cysteine-rich domain"/>
    <property type="match status" value="1"/>
</dbReference>
<dbReference type="Gene3D" id="1.10.150.50">
    <property type="entry name" value="Transcription Factor, Ets-1"/>
    <property type="match status" value="1"/>
</dbReference>
<dbReference type="Proteomes" id="UP001152759">
    <property type="component" value="Chromosome 7"/>
</dbReference>
<keyword evidence="7 15" id="KW-0808">Transferase</keyword>
<dbReference type="FunFam" id="2.60.200.40:FF:000001">
    <property type="entry name" value="Diacylglycerol kinase"/>
    <property type="match status" value="1"/>
</dbReference>
<dbReference type="PROSITE" id="PS50105">
    <property type="entry name" value="SAM_DOMAIN"/>
    <property type="match status" value="1"/>
</dbReference>
<keyword evidence="13" id="KW-0862">Zinc</keyword>
<evidence type="ECO:0000256" key="3">
    <source>
        <dbReference type="ARBA" id="ARBA00004496"/>
    </source>
</evidence>
<comment type="function">
    <text evidence="2">Phosphorylates diacylglycerol (DAG) to generate phosphatidic acid (PA).</text>
</comment>
<dbReference type="SMART" id="SM00046">
    <property type="entry name" value="DAGKc"/>
    <property type="match status" value="1"/>
</dbReference>
<evidence type="ECO:0000256" key="7">
    <source>
        <dbReference type="ARBA" id="ARBA00022679"/>
    </source>
</evidence>
<dbReference type="InterPro" id="IPR002219">
    <property type="entry name" value="PKC_DAG/PE"/>
</dbReference>
<dbReference type="Pfam" id="PF00781">
    <property type="entry name" value="DAGK_cat"/>
    <property type="match status" value="1"/>
</dbReference>
<evidence type="ECO:0000313" key="21">
    <source>
        <dbReference type="Proteomes" id="UP001152759"/>
    </source>
</evidence>
<dbReference type="GO" id="GO:0005524">
    <property type="term" value="F:ATP binding"/>
    <property type="evidence" value="ECO:0007669"/>
    <property type="project" value="UniProtKB-KW"/>
</dbReference>
<evidence type="ECO:0000256" key="14">
    <source>
        <dbReference type="ARBA" id="ARBA00022840"/>
    </source>
</evidence>
<name>A0A9P0AK21_BEMTA</name>
<dbReference type="SMART" id="SM00045">
    <property type="entry name" value="DAGKa"/>
    <property type="match status" value="1"/>
</dbReference>
<comment type="catalytic activity">
    <reaction evidence="1 15">
        <text>a 1,2-diacyl-sn-glycerol + ATP = a 1,2-diacyl-sn-glycero-3-phosphate + ADP + H(+)</text>
        <dbReference type="Rhea" id="RHEA:10272"/>
        <dbReference type="ChEBI" id="CHEBI:15378"/>
        <dbReference type="ChEBI" id="CHEBI:17815"/>
        <dbReference type="ChEBI" id="CHEBI:30616"/>
        <dbReference type="ChEBI" id="CHEBI:58608"/>
        <dbReference type="ChEBI" id="CHEBI:456216"/>
        <dbReference type="EC" id="2.7.1.107"/>
    </reaction>
</comment>
<dbReference type="InterPro" id="IPR013761">
    <property type="entry name" value="SAM/pointed_sf"/>
</dbReference>
<dbReference type="FunFam" id="3.30.60.20:FF:000002">
    <property type="entry name" value="Diacylglycerol kinase"/>
    <property type="match status" value="1"/>
</dbReference>
<evidence type="ECO:0000256" key="5">
    <source>
        <dbReference type="ARBA" id="ARBA00022490"/>
    </source>
</evidence>
<dbReference type="Pfam" id="PF22944">
    <property type="entry name" value="DGKD_4H"/>
    <property type="match status" value="1"/>
</dbReference>
<dbReference type="InterPro" id="IPR000756">
    <property type="entry name" value="Diacylglycerol_kin_accessory"/>
</dbReference>
<accession>A0A9P0AK21</accession>
<keyword evidence="6" id="KW-0597">Phosphoprotein</keyword>
<feature type="domain" description="DAGKc" evidence="19">
    <location>
        <begin position="119"/>
        <end position="256"/>
    </location>
</feature>
<comment type="subcellular location">
    <subcellularLocation>
        <location evidence="3">Cytoplasm</location>
    </subcellularLocation>
</comment>
<feature type="region of interest" description="Disordered" evidence="16">
    <location>
        <begin position="828"/>
        <end position="881"/>
    </location>
</feature>
<dbReference type="GO" id="GO:0046486">
    <property type="term" value="P:glycerolipid metabolic process"/>
    <property type="evidence" value="ECO:0007669"/>
    <property type="project" value="UniProtKB-ARBA"/>
</dbReference>
<dbReference type="PROSITE" id="PS50081">
    <property type="entry name" value="ZF_DAG_PE_2"/>
    <property type="match status" value="1"/>
</dbReference>
<dbReference type="GO" id="GO:0004143">
    <property type="term" value="F:ATP-dependent diacylglycerol kinase activity"/>
    <property type="evidence" value="ECO:0007669"/>
    <property type="project" value="UniProtKB-EC"/>
</dbReference>
<organism evidence="20 21">
    <name type="scientific">Bemisia tabaci</name>
    <name type="common">Sweetpotato whitefly</name>
    <name type="synonym">Aleurodes tabaci</name>
    <dbReference type="NCBI Taxonomy" id="7038"/>
    <lineage>
        <taxon>Eukaryota</taxon>
        <taxon>Metazoa</taxon>
        <taxon>Ecdysozoa</taxon>
        <taxon>Arthropoda</taxon>
        <taxon>Hexapoda</taxon>
        <taxon>Insecta</taxon>
        <taxon>Pterygota</taxon>
        <taxon>Neoptera</taxon>
        <taxon>Paraneoptera</taxon>
        <taxon>Hemiptera</taxon>
        <taxon>Sternorrhyncha</taxon>
        <taxon>Aleyrodoidea</taxon>
        <taxon>Aleyrodidae</taxon>
        <taxon>Aleyrodinae</taxon>
        <taxon>Bemisia</taxon>
    </lineage>
</organism>
<dbReference type="PANTHER" id="PTHR11255">
    <property type="entry name" value="DIACYLGLYCEROL KINASE"/>
    <property type="match status" value="1"/>
</dbReference>
<dbReference type="EMBL" id="OU963868">
    <property type="protein sequence ID" value="CAH0393516.1"/>
    <property type="molecule type" value="Genomic_DNA"/>
</dbReference>
<evidence type="ECO:0000256" key="8">
    <source>
        <dbReference type="ARBA" id="ARBA00022723"/>
    </source>
</evidence>
<dbReference type="InterPro" id="IPR046349">
    <property type="entry name" value="C1-like_sf"/>
</dbReference>
<keyword evidence="21" id="KW-1185">Reference proteome</keyword>
<dbReference type="GO" id="GO:0007200">
    <property type="term" value="P:phospholipase C-activating G protein-coupled receptor signaling pathway"/>
    <property type="evidence" value="ECO:0007669"/>
    <property type="project" value="InterPro"/>
</dbReference>